<dbReference type="Pfam" id="PF07063">
    <property type="entry name" value="HGLS"/>
    <property type="match status" value="1"/>
</dbReference>
<keyword evidence="9" id="KW-1185">Reference proteome</keyword>
<sequence length="109" mass="12556">MNGTKLAQQLWDTLWENYRDRVPYASMYQKMIEDAGGAIANDHIAFRSLRLTTQNINLGIPYLAKIIEPLGYEAVGEYKFPDSHLLARHYEPSEDLPKLFISELIVDEL</sequence>
<reference evidence="8 9" key="2">
    <citation type="submission" date="2018-03" db="EMBL/GenBank/DDBJ databases">
        <title>The ancient ancestry and fast evolution of plastids.</title>
        <authorList>
            <person name="Moore K.R."/>
            <person name="Magnabosco C."/>
            <person name="Momper L."/>
            <person name="Gold D.A."/>
            <person name="Bosak T."/>
            <person name="Fournier G.P."/>
        </authorList>
    </citation>
    <scope>NUCLEOTIDE SEQUENCE [LARGE SCALE GENOMIC DNA]</scope>
    <source>
        <strain evidence="8 9">CCAP 1448/3</strain>
    </source>
</reference>
<dbReference type="Proteomes" id="UP000238762">
    <property type="component" value="Unassembled WGS sequence"/>
</dbReference>
<keyword evidence="2" id="KW-0223">Dioxygenase</keyword>
<accession>A0A2T1BWS5</accession>
<dbReference type="PANTHER" id="PTHR31136:SF5">
    <property type="entry name" value="2-OXOADIPATE DIOXYGENASE_DECARBOXYLASE, CHLOROPLASTIC"/>
    <property type="match status" value="1"/>
</dbReference>
<dbReference type="GO" id="GO:0051213">
    <property type="term" value="F:dioxygenase activity"/>
    <property type="evidence" value="ECO:0007669"/>
    <property type="project" value="UniProtKB-KW"/>
</dbReference>
<feature type="non-terminal residue" evidence="8">
    <location>
        <position position="109"/>
    </location>
</feature>
<dbReference type="EC" id="1.13.11.93" evidence="6"/>
<keyword evidence="4" id="KW-0408">Iron</keyword>
<evidence type="ECO:0000313" key="8">
    <source>
        <dbReference type="EMBL" id="PSB00374.1"/>
    </source>
</evidence>
<protein>
    <recommendedName>
        <fullName evidence="6">2-oxoadipate dioxygenase/decarboxylase</fullName>
        <ecNumber evidence="6">1.13.11.93</ecNumber>
    </recommendedName>
    <alternativeName>
        <fullName evidence="7">2-hydroxyglutarate synthase</fullName>
    </alternativeName>
</protein>
<dbReference type="RefSeq" id="WP_146131760.1">
    <property type="nucleotide sequence ID" value="NZ_CAWNTC010000062.1"/>
</dbReference>
<evidence type="ECO:0000256" key="4">
    <source>
        <dbReference type="ARBA" id="ARBA00023004"/>
    </source>
</evidence>
<gene>
    <name evidence="8" type="ORF">C7B64_23880</name>
</gene>
<dbReference type="PANTHER" id="PTHR31136">
    <property type="entry name" value="DUF1338 DOMAIN-CONTAINING PROTEIN"/>
    <property type="match status" value="1"/>
</dbReference>
<evidence type="ECO:0000313" key="9">
    <source>
        <dbReference type="Proteomes" id="UP000238762"/>
    </source>
</evidence>
<comment type="caution">
    <text evidence="8">The sequence shown here is derived from an EMBL/GenBank/DDBJ whole genome shotgun (WGS) entry which is preliminary data.</text>
</comment>
<proteinExistence type="inferred from homology"/>
<dbReference type="InterPro" id="IPR009770">
    <property type="entry name" value="HGLS"/>
</dbReference>
<dbReference type="Gene3D" id="3.10.180.50">
    <property type="match status" value="1"/>
</dbReference>
<organism evidence="8 9">
    <name type="scientific">Merismopedia glauca CCAP 1448/3</name>
    <dbReference type="NCBI Taxonomy" id="1296344"/>
    <lineage>
        <taxon>Bacteria</taxon>
        <taxon>Bacillati</taxon>
        <taxon>Cyanobacteriota</taxon>
        <taxon>Cyanophyceae</taxon>
        <taxon>Synechococcales</taxon>
        <taxon>Merismopediaceae</taxon>
        <taxon>Merismopedia</taxon>
    </lineage>
</organism>
<name>A0A2T1BWS5_9CYAN</name>
<comment type="similarity">
    <text evidence="5">Belongs to the 2-oxoadipate dioxygenase/decarboxylase family.</text>
</comment>
<evidence type="ECO:0000256" key="1">
    <source>
        <dbReference type="ARBA" id="ARBA00001954"/>
    </source>
</evidence>
<dbReference type="OrthoDB" id="506370at2"/>
<keyword evidence="3" id="KW-0560">Oxidoreductase</keyword>
<reference evidence="8 9" key="1">
    <citation type="submission" date="2018-02" db="EMBL/GenBank/DDBJ databases">
        <authorList>
            <person name="Cohen D.B."/>
            <person name="Kent A.D."/>
        </authorList>
    </citation>
    <scope>NUCLEOTIDE SEQUENCE [LARGE SCALE GENOMIC DNA]</scope>
    <source>
        <strain evidence="8 9">CCAP 1448/3</strain>
    </source>
</reference>
<dbReference type="AlphaFoldDB" id="A0A2T1BWS5"/>
<dbReference type="EMBL" id="PVWJ01000233">
    <property type="protein sequence ID" value="PSB00374.1"/>
    <property type="molecule type" value="Genomic_DNA"/>
</dbReference>
<evidence type="ECO:0000256" key="5">
    <source>
        <dbReference type="ARBA" id="ARBA00035013"/>
    </source>
</evidence>
<evidence type="ECO:0000256" key="6">
    <source>
        <dbReference type="ARBA" id="ARBA00035023"/>
    </source>
</evidence>
<evidence type="ECO:0000256" key="7">
    <source>
        <dbReference type="ARBA" id="ARBA00035045"/>
    </source>
</evidence>
<comment type="cofactor">
    <cofactor evidence="1">
        <name>Fe(2+)</name>
        <dbReference type="ChEBI" id="CHEBI:29033"/>
    </cofactor>
</comment>
<evidence type="ECO:0000256" key="3">
    <source>
        <dbReference type="ARBA" id="ARBA00023002"/>
    </source>
</evidence>
<evidence type="ECO:0000256" key="2">
    <source>
        <dbReference type="ARBA" id="ARBA00022964"/>
    </source>
</evidence>